<feature type="region of interest" description="Disordered" evidence="2">
    <location>
        <begin position="292"/>
        <end position="313"/>
    </location>
</feature>
<feature type="compositionally biased region" description="Low complexity" evidence="2">
    <location>
        <begin position="65"/>
        <end position="86"/>
    </location>
</feature>
<evidence type="ECO:0000256" key="2">
    <source>
        <dbReference type="SAM" id="MobiDB-lite"/>
    </source>
</evidence>
<feature type="compositionally biased region" description="Polar residues" evidence="2">
    <location>
        <begin position="121"/>
        <end position="135"/>
    </location>
</feature>
<sequence>MESDDEFSPPEDRARGKAPRSPRSPRPAPEKRSRTISVAHELETDEHNAPRNTRSLVTPYIDPFANNDASRSASRNRSNAPSRSASIMDSVPSSRAPSSGPSNPTRNSQRAHQPTAGVSLYRNNQNQPKASSGKSLTERIPKQVSDQLATLTEKVTQLCIDMKKEKKDTDKLFDNANELTGNLEGVRALIDDVQDEVRDIEADINDIKQSLQEVLAAVKQIGQKHAKDEPNGAELRPDHEDDDGYDGDGEAGKPTGSKRLSRLCGSQGLARAVLRKLMQFYDYHTRPPHPLPNEQYWTTDNTNDPSRSLRPTWDTWTPNREAWLDDAVKRAKISGHDIHEISREEITGLTTVQIEAAFETAWSSLRVKYHSGNKSQEQEIEKKRGKRRYTRKDQKAKERAEARKSLPQLQGADYDWLFQAKYQSSDWSQSEGEANALAVGKPTAIDSDGEGPPGQTRVRTVKAPAKGSAPWVRHRPLYRLAEVNNTIDIIDGVMATNRQNKGSTHRAVQFGAAVDRALPAQRSGTVLIPRSQINLDWLASHPEQNNTRFIHPIKPAMAAPPVKPVSAAAVAPEPRTPGSPPLGPEDYSDR</sequence>
<dbReference type="AlphaFoldDB" id="A0A0C3PG50"/>
<feature type="compositionally biased region" description="Basic and acidic residues" evidence="2">
    <location>
        <begin position="391"/>
        <end position="404"/>
    </location>
</feature>
<feature type="compositionally biased region" description="Acidic residues" evidence="2">
    <location>
        <begin position="240"/>
        <end position="249"/>
    </location>
</feature>
<evidence type="ECO:0000313" key="4">
    <source>
        <dbReference type="Proteomes" id="UP000053257"/>
    </source>
</evidence>
<accession>A0A0C3PG50</accession>
<dbReference type="OrthoDB" id="2744586at2759"/>
<proteinExistence type="predicted"/>
<feature type="coiled-coil region" evidence="1">
    <location>
        <begin position="176"/>
        <end position="217"/>
    </location>
</feature>
<feature type="compositionally biased region" description="Basic and acidic residues" evidence="2">
    <location>
        <begin position="40"/>
        <end position="49"/>
    </location>
</feature>
<organism evidence="3 4">
    <name type="scientific">Phlebiopsis gigantea (strain 11061_1 CR5-6)</name>
    <name type="common">White-rot fungus</name>
    <name type="synonym">Peniophora gigantea</name>
    <dbReference type="NCBI Taxonomy" id="745531"/>
    <lineage>
        <taxon>Eukaryota</taxon>
        <taxon>Fungi</taxon>
        <taxon>Dikarya</taxon>
        <taxon>Basidiomycota</taxon>
        <taxon>Agaricomycotina</taxon>
        <taxon>Agaricomycetes</taxon>
        <taxon>Polyporales</taxon>
        <taxon>Phanerochaetaceae</taxon>
        <taxon>Phlebiopsis</taxon>
    </lineage>
</organism>
<dbReference type="HOGENOM" id="CLU_462392_0_0_1"/>
<keyword evidence="4" id="KW-1185">Reference proteome</keyword>
<protein>
    <submittedName>
        <fullName evidence="3">Uncharacterized protein</fullName>
    </submittedName>
</protein>
<feature type="region of interest" description="Disordered" evidence="2">
    <location>
        <begin position="1"/>
        <end position="140"/>
    </location>
</feature>
<feature type="compositionally biased region" description="Basic and acidic residues" evidence="2">
    <location>
        <begin position="225"/>
        <end position="239"/>
    </location>
</feature>
<dbReference type="EMBL" id="KN840566">
    <property type="protein sequence ID" value="KIP04678.1"/>
    <property type="molecule type" value="Genomic_DNA"/>
</dbReference>
<feature type="region of interest" description="Disordered" evidence="2">
    <location>
        <begin position="560"/>
        <end position="590"/>
    </location>
</feature>
<feature type="compositionally biased region" description="Low complexity" evidence="2">
    <location>
        <begin position="560"/>
        <end position="573"/>
    </location>
</feature>
<keyword evidence="1" id="KW-0175">Coiled coil</keyword>
<feature type="compositionally biased region" description="Pro residues" evidence="2">
    <location>
        <begin position="574"/>
        <end position="583"/>
    </location>
</feature>
<evidence type="ECO:0000313" key="3">
    <source>
        <dbReference type="EMBL" id="KIP04678.1"/>
    </source>
</evidence>
<reference evidence="3 4" key="1">
    <citation type="journal article" date="2014" name="PLoS Genet.">
        <title>Analysis of the Phlebiopsis gigantea genome, transcriptome and secretome provides insight into its pioneer colonization strategies of wood.</title>
        <authorList>
            <person name="Hori C."/>
            <person name="Ishida T."/>
            <person name="Igarashi K."/>
            <person name="Samejima M."/>
            <person name="Suzuki H."/>
            <person name="Master E."/>
            <person name="Ferreira P."/>
            <person name="Ruiz-Duenas F.J."/>
            <person name="Held B."/>
            <person name="Canessa P."/>
            <person name="Larrondo L.F."/>
            <person name="Schmoll M."/>
            <person name="Druzhinina I.S."/>
            <person name="Kubicek C.P."/>
            <person name="Gaskell J.A."/>
            <person name="Kersten P."/>
            <person name="St John F."/>
            <person name="Glasner J."/>
            <person name="Sabat G."/>
            <person name="Splinter BonDurant S."/>
            <person name="Syed K."/>
            <person name="Yadav J."/>
            <person name="Mgbeahuruike A.C."/>
            <person name="Kovalchuk A."/>
            <person name="Asiegbu F.O."/>
            <person name="Lackner G."/>
            <person name="Hoffmeister D."/>
            <person name="Rencoret J."/>
            <person name="Gutierrez A."/>
            <person name="Sun H."/>
            <person name="Lindquist E."/>
            <person name="Barry K."/>
            <person name="Riley R."/>
            <person name="Grigoriev I.V."/>
            <person name="Henrissat B."/>
            <person name="Kues U."/>
            <person name="Berka R.M."/>
            <person name="Martinez A.T."/>
            <person name="Covert S.F."/>
            <person name="Blanchette R.A."/>
            <person name="Cullen D."/>
        </authorList>
    </citation>
    <scope>NUCLEOTIDE SEQUENCE [LARGE SCALE GENOMIC DNA]</scope>
    <source>
        <strain evidence="3 4">11061_1 CR5-6</strain>
    </source>
</reference>
<feature type="region of interest" description="Disordered" evidence="2">
    <location>
        <begin position="442"/>
        <end position="467"/>
    </location>
</feature>
<gene>
    <name evidence="3" type="ORF">PHLGIDRAFT_120506</name>
</gene>
<dbReference type="Proteomes" id="UP000053257">
    <property type="component" value="Unassembled WGS sequence"/>
</dbReference>
<feature type="region of interest" description="Disordered" evidence="2">
    <location>
        <begin position="222"/>
        <end position="261"/>
    </location>
</feature>
<feature type="region of interest" description="Disordered" evidence="2">
    <location>
        <begin position="370"/>
        <end position="405"/>
    </location>
</feature>
<feature type="compositionally biased region" description="Polar residues" evidence="2">
    <location>
        <begin position="91"/>
        <end position="112"/>
    </location>
</feature>
<feature type="compositionally biased region" description="Polar residues" evidence="2">
    <location>
        <begin position="295"/>
        <end position="306"/>
    </location>
</feature>
<name>A0A0C3PG50_PHLG1</name>
<evidence type="ECO:0000256" key="1">
    <source>
        <dbReference type="SAM" id="Coils"/>
    </source>
</evidence>